<dbReference type="SUPFAM" id="SSF52777">
    <property type="entry name" value="CoA-dependent acyltransferases"/>
    <property type="match status" value="2"/>
</dbReference>
<dbReference type="InterPro" id="IPR020841">
    <property type="entry name" value="PKS_Beta-ketoAc_synthase_dom"/>
</dbReference>
<dbReference type="InterPro" id="IPR016039">
    <property type="entry name" value="Thiolase-like"/>
</dbReference>
<evidence type="ECO:0000256" key="4">
    <source>
        <dbReference type="ARBA" id="ARBA00022898"/>
    </source>
</evidence>
<feature type="domain" description="Carrier" evidence="5">
    <location>
        <begin position="331"/>
        <end position="413"/>
    </location>
</feature>
<dbReference type="InterPro" id="IPR015424">
    <property type="entry name" value="PyrdxlP-dep_Trfase"/>
</dbReference>
<evidence type="ECO:0000256" key="3">
    <source>
        <dbReference type="ARBA" id="ARBA00022679"/>
    </source>
</evidence>
<dbReference type="Gene3D" id="1.10.1240.100">
    <property type="match status" value="1"/>
</dbReference>
<keyword evidence="4" id="KW-0663">Pyridoxal phosphate</keyword>
<gene>
    <name evidence="7" type="ORF">ACFQBQ_12265</name>
</gene>
<proteinExistence type="predicted"/>
<dbReference type="InterPro" id="IPR005814">
    <property type="entry name" value="Aminotrans_3"/>
</dbReference>
<dbReference type="PANTHER" id="PTHR45527:SF1">
    <property type="entry name" value="FATTY ACID SYNTHASE"/>
    <property type="match status" value="1"/>
</dbReference>
<dbReference type="Gene3D" id="3.40.50.980">
    <property type="match status" value="2"/>
</dbReference>
<evidence type="ECO:0000256" key="2">
    <source>
        <dbReference type="ARBA" id="ARBA00022553"/>
    </source>
</evidence>
<dbReference type="SUPFAM" id="SSF56801">
    <property type="entry name" value="Acetyl-CoA synthetase-like"/>
    <property type="match status" value="1"/>
</dbReference>
<dbReference type="Gene3D" id="3.40.47.10">
    <property type="match status" value="1"/>
</dbReference>
<keyword evidence="1" id="KW-0596">Phosphopantetheine</keyword>
<dbReference type="Pfam" id="PF22621">
    <property type="entry name" value="CurL-like_PKS_C"/>
    <property type="match status" value="1"/>
</dbReference>
<dbReference type="PROSITE" id="PS00455">
    <property type="entry name" value="AMP_BINDING"/>
    <property type="match status" value="1"/>
</dbReference>
<dbReference type="Gene3D" id="1.10.1200.10">
    <property type="entry name" value="ACP-like"/>
    <property type="match status" value="2"/>
</dbReference>
<dbReference type="Gene3D" id="2.30.38.10">
    <property type="entry name" value="Luciferase, Domain 3"/>
    <property type="match status" value="1"/>
</dbReference>
<dbReference type="InterPro" id="IPR023213">
    <property type="entry name" value="CAT-like_dom_sf"/>
</dbReference>
<dbReference type="InterPro" id="IPR001242">
    <property type="entry name" value="Condensation_dom"/>
</dbReference>
<evidence type="ECO:0000313" key="8">
    <source>
        <dbReference type="Proteomes" id="UP001596391"/>
    </source>
</evidence>
<dbReference type="Pfam" id="PF00550">
    <property type="entry name" value="PP-binding"/>
    <property type="match status" value="2"/>
</dbReference>
<dbReference type="PROSITE" id="PS52004">
    <property type="entry name" value="KS3_2"/>
    <property type="match status" value="1"/>
</dbReference>
<dbReference type="Gene3D" id="3.90.1150.10">
    <property type="entry name" value="Aspartate Aminotransferase, domain 1"/>
    <property type="match status" value="1"/>
</dbReference>
<dbReference type="SUPFAM" id="SSF53383">
    <property type="entry name" value="PLP-dependent transferases"/>
    <property type="match status" value="1"/>
</dbReference>
<organism evidence="7 8">
    <name type="scientific">Granulicella cerasi</name>
    <dbReference type="NCBI Taxonomy" id="741063"/>
    <lineage>
        <taxon>Bacteria</taxon>
        <taxon>Pseudomonadati</taxon>
        <taxon>Acidobacteriota</taxon>
        <taxon>Terriglobia</taxon>
        <taxon>Terriglobales</taxon>
        <taxon>Acidobacteriaceae</taxon>
        <taxon>Granulicella</taxon>
    </lineage>
</organism>
<evidence type="ECO:0000259" key="5">
    <source>
        <dbReference type="PROSITE" id="PS50075"/>
    </source>
</evidence>
<dbReference type="InterPro" id="IPR020845">
    <property type="entry name" value="AMP-binding_CS"/>
</dbReference>
<dbReference type="RefSeq" id="WP_390236477.1">
    <property type="nucleotide sequence ID" value="NZ_JBHSWI010000001.1"/>
</dbReference>
<name>A0ABW1ZA26_9BACT</name>
<comment type="caution">
    <text evidence="7">The sequence shown here is derived from an EMBL/GenBank/DDBJ whole genome shotgun (WGS) entry which is preliminary data.</text>
</comment>
<keyword evidence="8" id="KW-1185">Reference proteome</keyword>
<dbReference type="SUPFAM" id="SSF53901">
    <property type="entry name" value="Thiolase-like"/>
    <property type="match status" value="1"/>
</dbReference>
<reference evidence="8" key="1">
    <citation type="journal article" date="2019" name="Int. J. Syst. Evol. Microbiol.">
        <title>The Global Catalogue of Microorganisms (GCM) 10K type strain sequencing project: providing services to taxonomists for standard genome sequencing and annotation.</title>
        <authorList>
            <consortium name="The Broad Institute Genomics Platform"/>
            <consortium name="The Broad Institute Genome Sequencing Center for Infectious Disease"/>
            <person name="Wu L."/>
            <person name="Ma J."/>
        </authorList>
    </citation>
    <scope>NUCLEOTIDE SEQUENCE [LARGE SCALE GENOMIC DNA]</scope>
    <source>
        <strain evidence="8">CGMCC 1.16026</strain>
    </source>
</reference>
<protein>
    <submittedName>
        <fullName evidence="7">Amino acid adenylation domain-containing protein</fullName>
    </submittedName>
</protein>
<dbReference type="InterPro" id="IPR009081">
    <property type="entry name" value="PP-bd_ACP"/>
</dbReference>
<dbReference type="InterPro" id="IPR014031">
    <property type="entry name" value="Ketoacyl_synth_C"/>
</dbReference>
<dbReference type="InterPro" id="IPR036736">
    <property type="entry name" value="ACP-like_sf"/>
</dbReference>
<dbReference type="Gene3D" id="3.30.300.30">
    <property type="match status" value="1"/>
</dbReference>
<dbReference type="Gene3D" id="3.40.640.10">
    <property type="entry name" value="Type I PLP-dependent aspartate aminotransferase-like (Major domain)"/>
    <property type="match status" value="1"/>
</dbReference>
<dbReference type="CDD" id="cd19531">
    <property type="entry name" value="LCL_NRPS-like"/>
    <property type="match status" value="1"/>
</dbReference>
<dbReference type="InterPro" id="IPR015422">
    <property type="entry name" value="PyrdxlP-dep_Trfase_small"/>
</dbReference>
<dbReference type="InterPro" id="IPR045851">
    <property type="entry name" value="AMP-bd_C_sf"/>
</dbReference>
<dbReference type="InterPro" id="IPR010071">
    <property type="entry name" value="AA_adenyl_dom"/>
</dbReference>
<dbReference type="Pfam" id="PF13193">
    <property type="entry name" value="AMP-binding_C"/>
    <property type="match status" value="1"/>
</dbReference>
<feature type="domain" description="Ketosynthase family 3 (KS3)" evidence="6">
    <location>
        <begin position="1"/>
        <end position="183"/>
    </location>
</feature>
<evidence type="ECO:0000259" key="6">
    <source>
        <dbReference type="PROSITE" id="PS52004"/>
    </source>
</evidence>
<dbReference type="Proteomes" id="UP001596391">
    <property type="component" value="Unassembled WGS sequence"/>
</dbReference>
<accession>A0ABW1ZA26</accession>
<dbReference type="CDD" id="cd00833">
    <property type="entry name" value="PKS"/>
    <property type="match status" value="1"/>
</dbReference>
<keyword evidence="2" id="KW-0597">Phosphoprotein</keyword>
<dbReference type="Gene3D" id="3.30.559.10">
    <property type="entry name" value="Chloramphenicol acetyltransferase-like domain"/>
    <property type="match status" value="1"/>
</dbReference>
<dbReference type="EMBL" id="JBHSWI010000001">
    <property type="protein sequence ID" value="MFC6646345.1"/>
    <property type="molecule type" value="Genomic_DNA"/>
</dbReference>
<dbReference type="Pfam" id="PF00668">
    <property type="entry name" value="Condensation"/>
    <property type="match status" value="1"/>
</dbReference>
<dbReference type="SUPFAM" id="SSF47336">
    <property type="entry name" value="ACP-like"/>
    <property type="match status" value="2"/>
</dbReference>
<dbReference type="Pfam" id="PF00501">
    <property type="entry name" value="AMP-binding"/>
    <property type="match status" value="1"/>
</dbReference>
<evidence type="ECO:0000313" key="7">
    <source>
        <dbReference type="EMBL" id="MFC6646345.1"/>
    </source>
</evidence>
<dbReference type="PANTHER" id="PTHR45527">
    <property type="entry name" value="NONRIBOSOMAL PEPTIDE SYNTHETASE"/>
    <property type="match status" value="1"/>
</dbReference>
<dbReference type="InterPro" id="IPR015421">
    <property type="entry name" value="PyrdxlP-dep_Trfase_major"/>
</dbReference>
<dbReference type="InterPro" id="IPR020806">
    <property type="entry name" value="PKS_PP-bd"/>
</dbReference>
<dbReference type="Gene3D" id="3.30.559.30">
    <property type="entry name" value="Nonribosomal peptide synthetase, condensation domain"/>
    <property type="match status" value="1"/>
</dbReference>
<keyword evidence="3" id="KW-0808">Transferase</keyword>
<dbReference type="InterPro" id="IPR025110">
    <property type="entry name" value="AMP-bd_C"/>
</dbReference>
<dbReference type="NCBIfam" id="TIGR01733">
    <property type="entry name" value="AA-adenyl-dom"/>
    <property type="match status" value="1"/>
</dbReference>
<sequence>MVLLKRLEDAVADGDTIYAVLRGFGVTNDGGEKVGYMAPGVNGQTRALRNAQAMAGLEPRDISYIEAHGTGTPLGDPVEFTALNQVFGASDKRWCTIGSAKANVGHLDAAAGVTGVIKTILQMRERTLPALAHFRTPNTHLTMANSPFRFIAEARPWSGEAPLRAGVSAFGVGGVNAHVILEESPATTAAAFAAKPLPIVLSARTPEALAAMRTELAVHLAQHPELQLDDVAYTLATGRAAYAHRAAFMASTREEAISALKSAASQPSNEALQEWLNASNDAALEDFFAEPAQRIALPTYPFERKRFWMEAAPSAPSTQAASASAGTAPAAAAQDRVPALRRRVADELHKVSGVTINSEEDDVSFLELGLDSLCMTQAAQMMSKAFGTPISFRQLMEQDDSVAKLAAFLDATLPAEVAAPAASESGVVGAALQQQIEQLSGLFAGQIDELRKLAGLEPLSAGSAKLNPAAKKPTLNAAALGEVKHGSFRTIQKATHAVTSEQTAYMERLIAAYVEKTPSSKRITAESRKNLADPRAVAGFRPQWKEMVYPLVTDRANGSRIIDVDGNEYIDIVNGYGCIMFGHSPEFVVEAAIAQMHTGVAIGPQSVLAGEVAQMFAAMTGNDRVTFCNTGSEAVMAAIRLARTISGRERVVYFAGDYHGTFDEVLVRSTPAGSMPIAPGIPQENVGNVTVLEYGTEASMQWLRENANDLAAVLIEPVQTRHPEVQPFEFIREVRRLTEESGTTMILDEVVTGFRVAPGGMQEYLGIRADLCTYGKVVGGGYPIGVLSGKAKWMDALDGGAWNFGDASTPEVGMTFFAGTFVRHPQALSIARAVLTFLNEQGPELQKTLNAKTRRMEQDVNAMFAEKRIPFRVFGFASWFYVSLPSEWKLAPLFYYAMRARGVHIQEGYPCFLTTAHSDADIETVLAAFRATIAELHGLGILPSGSDEELAAVAEGDAAVEASRSGATLTATVESAVAPMKLRRDAPSTVPLTEPQREIFLAASLDDAANCAFNESVTLELRGAVREDALRFALDAAVARHDALRSTVDESGEMLHVSPVFSGQIEFADVSTFEADARAQAVASRVDAEAATPFDLHRGPLLRVVCFRQSAEHYTVVLTAHHIVLDGWSANVLLEEIASLYSNGGAMESLPEPASFAAYAVREQERTVAGEFRENEQYWVKRFAGREPRLNLPSDRTRPAVRGFAGATYRGTVPAEIFEAARTAARKSGASPYVAFLSSFQMLMHRLTQQSEVVVGISTAGQALLEGETLVGHCVNFLPMLSELREGETVAEHWKATRSAMLDAQSHQEYTFGSLLRELDLPRDSSRMPLIEVQFNLEKLGEGVKFDGLNASVISNAKRFVNTDLFLNVMETPAGVEFTCDYNTELFDGATIERWMEIWKQILSSVATMPEQPVTKLPLLPASQRAQVLEAWNSTKADFGAWESMPQALARHAAARPDAIAVECNGHKWSYRELHEYVDAVAHRLLAEGVQPGDVVGISLDRSIEMLGAMLAAMAAGAAYVPLDSHNPQERLDLIMGDAKIAALLTSRDPKIISTAPRINVTGPQPKHDGAQLPTVNSGDLAYLLYTSGSTGKPKGVAVEHGALMNLLHSMMREPGFTASDALLAVTTVSFDIAELELLMPLLAGGRVIIATDEEARDGALLLGLLRRTGANVMQATPGLWRVLLDAGWNSEIKLKALVGGEALPRELAKQLLAETNDVWNMYGPTETTIWSSTLRIENASETPRIGGPIANTTFYVLDGELQPLPIGVPGDLYIGGEGLARGYWNRPDLTDAAFIANPFGEGRLYKTGDLGRWIADGTIALGGRGDSQVKIRGYRIELGEIEAAFRKQPEVVQAVVALQPATETAAAYVIAFAQMEAGSNVTANDLRMATQRVLPEYMQPRDIVLVDSMPQTSNGKIDRKALLASHRASAAPRTITPPANEQEAKLVTIWSELLEKKEVSTTDSIFELGADSLTIFRMAARCQREGLPIKAAQILALRTIQALAATLTHTDTTGASSAAPAKKGIKAVSRQNFILRKDS</sequence>
<dbReference type="Pfam" id="PF02801">
    <property type="entry name" value="Ketoacyl-synt_C"/>
    <property type="match status" value="1"/>
</dbReference>
<dbReference type="Pfam" id="PF00202">
    <property type="entry name" value="Aminotran_3"/>
    <property type="match status" value="1"/>
</dbReference>
<dbReference type="SMART" id="SM00825">
    <property type="entry name" value="PKS_KS"/>
    <property type="match status" value="1"/>
</dbReference>
<dbReference type="SMART" id="SM00823">
    <property type="entry name" value="PKS_PP"/>
    <property type="match status" value="1"/>
</dbReference>
<dbReference type="PROSITE" id="PS50075">
    <property type="entry name" value="CARRIER"/>
    <property type="match status" value="2"/>
</dbReference>
<evidence type="ECO:0000256" key="1">
    <source>
        <dbReference type="ARBA" id="ARBA00022450"/>
    </source>
</evidence>
<dbReference type="InterPro" id="IPR000873">
    <property type="entry name" value="AMP-dep_synth/lig_dom"/>
</dbReference>
<feature type="domain" description="Carrier" evidence="5">
    <location>
        <begin position="1938"/>
        <end position="2012"/>
    </location>
</feature>